<dbReference type="InterPro" id="IPR052246">
    <property type="entry name" value="Cell_Polariz_PKAAnc"/>
</dbReference>
<dbReference type="EMBL" id="KN817590">
    <property type="protein sequence ID" value="KJA18314.1"/>
    <property type="molecule type" value="Genomic_DNA"/>
</dbReference>
<evidence type="ECO:0008006" key="4">
    <source>
        <dbReference type="Google" id="ProtNLM"/>
    </source>
</evidence>
<sequence>MVPSLVRITMAWARRGAQKTREMLTENDRQNLAAAGNEEKGTHRSTSPRPATGQSEHTRVASSGPTEPLDGHAPRSSTPFSLSGRTPPLINLRRAPRAPTVIPRSAAITRLDLIASAERIFYRYLSPACNTVNSPENHKIYLPPALRIHNFPLSSSSELRSQTELALMAQAPYIFHTQKEYYFRAMEQDAFPCFLRAKA</sequence>
<dbReference type="OrthoDB" id="5584247at2759"/>
<dbReference type="AlphaFoldDB" id="A0A0D2NH73"/>
<proteinExistence type="predicted"/>
<accession>A0A0D2NH73</accession>
<dbReference type="PANTHER" id="PTHR13155">
    <property type="entry name" value="A-KINASE ANCHOR PROTEINS"/>
    <property type="match status" value="1"/>
</dbReference>
<protein>
    <recommendedName>
        <fullName evidence="4">RGS domain-containing protein</fullName>
    </recommendedName>
</protein>
<dbReference type="GO" id="GO:0005886">
    <property type="term" value="C:plasma membrane"/>
    <property type="evidence" value="ECO:0007669"/>
    <property type="project" value="TreeGrafter"/>
</dbReference>
<feature type="region of interest" description="Disordered" evidence="1">
    <location>
        <begin position="17"/>
        <end position="92"/>
    </location>
</feature>
<name>A0A0D2NH73_HYPSF</name>
<evidence type="ECO:0000256" key="1">
    <source>
        <dbReference type="SAM" id="MobiDB-lite"/>
    </source>
</evidence>
<reference evidence="3" key="1">
    <citation type="submission" date="2014-04" db="EMBL/GenBank/DDBJ databases">
        <title>Evolutionary Origins and Diversification of the Mycorrhizal Mutualists.</title>
        <authorList>
            <consortium name="DOE Joint Genome Institute"/>
            <consortium name="Mycorrhizal Genomics Consortium"/>
            <person name="Kohler A."/>
            <person name="Kuo A."/>
            <person name="Nagy L.G."/>
            <person name="Floudas D."/>
            <person name="Copeland A."/>
            <person name="Barry K.W."/>
            <person name="Cichocki N."/>
            <person name="Veneault-Fourrey C."/>
            <person name="LaButti K."/>
            <person name="Lindquist E.A."/>
            <person name="Lipzen A."/>
            <person name="Lundell T."/>
            <person name="Morin E."/>
            <person name="Murat C."/>
            <person name="Riley R."/>
            <person name="Ohm R."/>
            <person name="Sun H."/>
            <person name="Tunlid A."/>
            <person name="Henrissat B."/>
            <person name="Grigoriev I.V."/>
            <person name="Hibbett D.S."/>
            <person name="Martin F."/>
        </authorList>
    </citation>
    <scope>NUCLEOTIDE SEQUENCE [LARGE SCALE GENOMIC DNA]</scope>
    <source>
        <strain evidence="3">FD-334 SS-4</strain>
    </source>
</reference>
<dbReference type="Proteomes" id="UP000054270">
    <property type="component" value="Unassembled WGS sequence"/>
</dbReference>
<feature type="compositionally biased region" description="Polar residues" evidence="1">
    <location>
        <begin position="44"/>
        <end position="65"/>
    </location>
</feature>
<feature type="compositionally biased region" description="Polar residues" evidence="1">
    <location>
        <begin position="75"/>
        <end position="84"/>
    </location>
</feature>
<dbReference type="GO" id="GO:0008104">
    <property type="term" value="P:intracellular protein localization"/>
    <property type="evidence" value="ECO:0007669"/>
    <property type="project" value="TreeGrafter"/>
</dbReference>
<evidence type="ECO:0000313" key="2">
    <source>
        <dbReference type="EMBL" id="KJA18314.1"/>
    </source>
</evidence>
<dbReference type="PANTHER" id="PTHR13155:SF1">
    <property type="entry name" value="A-KINASE ANCHOR PROTEIN 10, MITOCHONDRIAL"/>
    <property type="match status" value="1"/>
</dbReference>
<feature type="compositionally biased region" description="Basic and acidic residues" evidence="1">
    <location>
        <begin position="19"/>
        <end position="29"/>
    </location>
</feature>
<dbReference type="InterPro" id="IPR044926">
    <property type="entry name" value="RGS_subdomain_2"/>
</dbReference>
<feature type="non-terminal residue" evidence="2">
    <location>
        <position position="199"/>
    </location>
</feature>
<keyword evidence="3" id="KW-1185">Reference proteome</keyword>
<organism evidence="2 3">
    <name type="scientific">Hypholoma sublateritium (strain FD-334 SS-4)</name>
    <dbReference type="NCBI Taxonomy" id="945553"/>
    <lineage>
        <taxon>Eukaryota</taxon>
        <taxon>Fungi</taxon>
        <taxon>Dikarya</taxon>
        <taxon>Basidiomycota</taxon>
        <taxon>Agaricomycotina</taxon>
        <taxon>Agaricomycetes</taxon>
        <taxon>Agaricomycetidae</taxon>
        <taxon>Agaricales</taxon>
        <taxon>Agaricineae</taxon>
        <taxon>Strophariaceae</taxon>
        <taxon>Hypholoma</taxon>
    </lineage>
</organism>
<gene>
    <name evidence="2" type="ORF">HYPSUDRAFT_1099854</name>
</gene>
<dbReference type="Gene3D" id="1.10.167.10">
    <property type="entry name" value="Regulator of G-protein Signalling 4, domain 2"/>
    <property type="match status" value="1"/>
</dbReference>
<evidence type="ECO:0000313" key="3">
    <source>
        <dbReference type="Proteomes" id="UP000054270"/>
    </source>
</evidence>